<protein>
    <submittedName>
        <fullName evidence="9">C40 family peptidase</fullName>
    </submittedName>
</protein>
<evidence type="ECO:0000259" key="8">
    <source>
        <dbReference type="PROSITE" id="PS51935"/>
    </source>
</evidence>
<dbReference type="InterPro" id="IPR000064">
    <property type="entry name" value="NLP_P60_dom"/>
</dbReference>
<gene>
    <name evidence="9" type="ORF">KDL01_18680</name>
</gene>
<keyword evidence="2" id="KW-0645">Protease</keyword>
<evidence type="ECO:0000256" key="6">
    <source>
        <dbReference type="SAM" id="MobiDB-lite"/>
    </source>
</evidence>
<feature type="chain" id="PRO_5039204215" evidence="7">
    <location>
        <begin position="36"/>
        <end position="390"/>
    </location>
</feature>
<evidence type="ECO:0000256" key="7">
    <source>
        <dbReference type="SAM" id="SignalP"/>
    </source>
</evidence>
<dbReference type="SUPFAM" id="SSF54001">
    <property type="entry name" value="Cysteine proteinases"/>
    <property type="match status" value="1"/>
</dbReference>
<feature type="region of interest" description="Disordered" evidence="6">
    <location>
        <begin position="32"/>
        <end position="52"/>
    </location>
</feature>
<feature type="coiled-coil region" evidence="5">
    <location>
        <begin position="62"/>
        <end position="103"/>
    </location>
</feature>
<proteinExistence type="inferred from homology"/>
<dbReference type="RefSeq" id="WP_212529800.1">
    <property type="nucleotide sequence ID" value="NZ_JAGSOG010000090.1"/>
</dbReference>
<organism evidence="9 10">
    <name type="scientific">Actinospica durhamensis</name>
    <dbReference type="NCBI Taxonomy" id="1508375"/>
    <lineage>
        <taxon>Bacteria</taxon>
        <taxon>Bacillati</taxon>
        <taxon>Actinomycetota</taxon>
        <taxon>Actinomycetes</taxon>
        <taxon>Catenulisporales</taxon>
        <taxon>Actinospicaceae</taxon>
        <taxon>Actinospica</taxon>
    </lineage>
</organism>
<evidence type="ECO:0000313" key="9">
    <source>
        <dbReference type="EMBL" id="MBR7835307.1"/>
    </source>
</evidence>
<comment type="caution">
    <text evidence="9">The sequence shown here is derived from an EMBL/GenBank/DDBJ whole genome shotgun (WGS) entry which is preliminary data.</text>
</comment>
<keyword evidence="3" id="KW-0378">Hydrolase</keyword>
<keyword evidence="7" id="KW-0732">Signal</keyword>
<dbReference type="Proteomes" id="UP000675781">
    <property type="component" value="Unassembled WGS sequence"/>
</dbReference>
<dbReference type="Gene3D" id="3.90.1720.10">
    <property type="entry name" value="endopeptidase domain like (from Nostoc punctiforme)"/>
    <property type="match status" value="1"/>
</dbReference>
<accession>A0A941EP48</accession>
<name>A0A941EP48_9ACTN</name>
<evidence type="ECO:0000256" key="3">
    <source>
        <dbReference type="ARBA" id="ARBA00022801"/>
    </source>
</evidence>
<keyword evidence="4" id="KW-0788">Thiol protease</keyword>
<keyword evidence="5" id="KW-0175">Coiled coil</keyword>
<dbReference type="InterPro" id="IPR038765">
    <property type="entry name" value="Papain-like_cys_pep_sf"/>
</dbReference>
<evidence type="ECO:0000256" key="5">
    <source>
        <dbReference type="SAM" id="Coils"/>
    </source>
</evidence>
<dbReference type="EMBL" id="JAGSOG010000090">
    <property type="protein sequence ID" value="MBR7835307.1"/>
    <property type="molecule type" value="Genomic_DNA"/>
</dbReference>
<evidence type="ECO:0000313" key="10">
    <source>
        <dbReference type="Proteomes" id="UP000675781"/>
    </source>
</evidence>
<evidence type="ECO:0000256" key="1">
    <source>
        <dbReference type="ARBA" id="ARBA00007074"/>
    </source>
</evidence>
<dbReference type="Pfam" id="PF00877">
    <property type="entry name" value="NLPC_P60"/>
    <property type="match status" value="1"/>
</dbReference>
<dbReference type="PANTHER" id="PTHR47359">
    <property type="entry name" value="PEPTIDOGLYCAN DL-ENDOPEPTIDASE CWLO"/>
    <property type="match status" value="1"/>
</dbReference>
<comment type="similarity">
    <text evidence="1">Belongs to the peptidase C40 family.</text>
</comment>
<evidence type="ECO:0000256" key="4">
    <source>
        <dbReference type="ARBA" id="ARBA00022807"/>
    </source>
</evidence>
<dbReference type="PROSITE" id="PS51935">
    <property type="entry name" value="NLPC_P60"/>
    <property type="match status" value="1"/>
</dbReference>
<feature type="domain" description="NlpC/P60" evidence="8">
    <location>
        <begin position="269"/>
        <end position="390"/>
    </location>
</feature>
<reference evidence="9" key="1">
    <citation type="submission" date="2021-04" db="EMBL/GenBank/DDBJ databases">
        <title>Genome based classification of Actinospica acidithermotolerans sp. nov., an actinobacterium isolated from an Indonesian hot spring.</title>
        <authorList>
            <person name="Kusuma A.B."/>
            <person name="Putra K.E."/>
            <person name="Nafisah S."/>
            <person name="Loh J."/>
            <person name="Nouioui I."/>
            <person name="Goodfellow M."/>
        </authorList>
    </citation>
    <scope>NUCLEOTIDE SEQUENCE</scope>
    <source>
        <strain evidence="9">CSCA 57</strain>
    </source>
</reference>
<dbReference type="GO" id="GO:0006508">
    <property type="term" value="P:proteolysis"/>
    <property type="evidence" value="ECO:0007669"/>
    <property type="project" value="UniProtKB-KW"/>
</dbReference>
<feature type="signal peptide" evidence="7">
    <location>
        <begin position="1"/>
        <end position="35"/>
    </location>
</feature>
<dbReference type="PANTHER" id="PTHR47359:SF3">
    <property type="entry name" value="NLP_P60 DOMAIN-CONTAINING PROTEIN-RELATED"/>
    <property type="match status" value="1"/>
</dbReference>
<dbReference type="AlphaFoldDB" id="A0A941EP48"/>
<evidence type="ECO:0000256" key="2">
    <source>
        <dbReference type="ARBA" id="ARBA00022670"/>
    </source>
</evidence>
<keyword evidence="10" id="KW-1185">Reference proteome</keyword>
<dbReference type="GO" id="GO:0008234">
    <property type="term" value="F:cysteine-type peptidase activity"/>
    <property type="evidence" value="ECO:0007669"/>
    <property type="project" value="UniProtKB-KW"/>
</dbReference>
<feature type="compositionally biased region" description="Low complexity" evidence="6">
    <location>
        <begin position="32"/>
        <end position="44"/>
    </location>
</feature>
<dbReference type="InterPro" id="IPR051794">
    <property type="entry name" value="PG_Endopeptidase_C40"/>
</dbReference>
<sequence>MRRTESSGWVTLAGPAACAVLTAAILLGHAGAATAEPPGPGTRAQTGADTGTAAYGRGGQALTSTQNALTRAERDLAGLEGAAQQATTARQRAAARVRAAEQASVRAGTQARVAKAAAVQARSNLGRLAAAVYRYGPAQSTGTLLLMLDVSDPAQYLDGVHTIRRVLVDASTVVAQAQAASRDADATSAQATDQAAAVTSAERAMARTAVAATAAADAAEARVSSLGSELDAELGREGIGGDGASELARGLEAEAAAVPATGPVFPYDAAVEAKAVSYALAQLGKPYLWGGAGPQSFDCSGLAMRAYETAGVELPHFAAFQYAASHPLTYSQLRPGDLLFWATDPKDPSTIYHEAVYLGGGQMVQAPKTGWNVMVSNMWMWGAIQFYARP</sequence>